<keyword evidence="1" id="KW-0479">Metal-binding</keyword>
<evidence type="ECO:0000313" key="6">
    <source>
        <dbReference type="Proteomes" id="UP000298327"/>
    </source>
</evidence>
<evidence type="ECO:0000259" key="4">
    <source>
        <dbReference type="PROSITE" id="PS50157"/>
    </source>
</evidence>
<dbReference type="AlphaFoldDB" id="A0A4Y9YA68"/>
<keyword evidence="1" id="KW-0862">Zinc</keyword>
<dbReference type="InterPro" id="IPR013087">
    <property type="entry name" value="Znf_C2H2_type"/>
</dbReference>
<name>A0A4Y9YA68_9AGAM</name>
<keyword evidence="3" id="KW-1133">Transmembrane helix</keyword>
<evidence type="ECO:0000313" key="5">
    <source>
        <dbReference type="EMBL" id="TFY59394.1"/>
    </source>
</evidence>
<gene>
    <name evidence="5" type="ORF">EVG20_g7808</name>
</gene>
<feature type="region of interest" description="Disordered" evidence="2">
    <location>
        <begin position="75"/>
        <end position="141"/>
    </location>
</feature>
<evidence type="ECO:0000256" key="3">
    <source>
        <dbReference type="SAM" id="Phobius"/>
    </source>
</evidence>
<evidence type="ECO:0000256" key="2">
    <source>
        <dbReference type="SAM" id="MobiDB-lite"/>
    </source>
</evidence>
<keyword evidence="6" id="KW-1185">Reference proteome</keyword>
<protein>
    <recommendedName>
        <fullName evidence="4">C2H2-type domain-containing protein</fullName>
    </recommendedName>
</protein>
<reference evidence="5 6" key="1">
    <citation type="submission" date="2019-02" db="EMBL/GenBank/DDBJ databases">
        <title>Genome sequencing of the rare red list fungi Dentipellis fragilis.</title>
        <authorList>
            <person name="Buettner E."/>
            <person name="Kellner H."/>
        </authorList>
    </citation>
    <scope>NUCLEOTIDE SEQUENCE [LARGE SCALE GENOMIC DNA]</scope>
    <source>
        <strain evidence="5 6">DSM 105465</strain>
    </source>
</reference>
<dbReference type="PROSITE" id="PS50157">
    <property type="entry name" value="ZINC_FINGER_C2H2_2"/>
    <property type="match status" value="1"/>
</dbReference>
<dbReference type="Gene3D" id="3.30.160.60">
    <property type="entry name" value="Classic Zinc Finger"/>
    <property type="match status" value="1"/>
</dbReference>
<feature type="transmembrane region" description="Helical" evidence="3">
    <location>
        <begin position="484"/>
        <end position="514"/>
    </location>
</feature>
<feature type="compositionally biased region" description="Low complexity" evidence="2">
    <location>
        <begin position="92"/>
        <end position="108"/>
    </location>
</feature>
<dbReference type="GO" id="GO:0008270">
    <property type="term" value="F:zinc ion binding"/>
    <property type="evidence" value="ECO:0007669"/>
    <property type="project" value="UniProtKB-KW"/>
</dbReference>
<dbReference type="OrthoDB" id="3360032at2759"/>
<accession>A0A4Y9YA68</accession>
<keyword evidence="3" id="KW-0472">Membrane</keyword>
<dbReference type="SMART" id="SM00355">
    <property type="entry name" value="ZnF_C2H2"/>
    <property type="match status" value="1"/>
</dbReference>
<proteinExistence type="predicted"/>
<dbReference type="EMBL" id="SEOQ01000622">
    <property type="protein sequence ID" value="TFY59394.1"/>
    <property type="molecule type" value="Genomic_DNA"/>
</dbReference>
<feature type="domain" description="C2H2-type" evidence="4">
    <location>
        <begin position="240"/>
        <end position="269"/>
    </location>
</feature>
<evidence type="ECO:0000256" key="1">
    <source>
        <dbReference type="PROSITE-ProRule" id="PRU00042"/>
    </source>
</evidence>
<comment type="caution">
    <text evidence="5">The sequence shown here is derived from an EMBL/GenBank/DDBJ whole genome shotgun (WGS) entry which is preliminary data.</text>
</comment>
<organism evidence="5 6">
    <name type="scientific">Dentipellis fragilis</name>
    <dbReference type="NCBI Taxonomy" id="205917"/>
    <lineage>
        <taxon>Eukaryota</taxon>
        <taxon>Fungi</taxon>
        <taxon>Dikarya</taxon>
        <taxon>Basidiomycota</taxon>
        <taxon>Agaricomycotina</taxon>
        <taxon>Agaricomycetes</taxon>
        <taxon>Russulales</taxon>
        <taxon>Hericiaceae</taxon>
        <taxon>Dentipellis</taxon>
    </lineage>
</organism>
<dbReference type="Proteomes" id="UP000298327">
    <property type="component" value="Unassembled WGS sequence"/>
</dbReference>
<dbReference type="PROSITE" id="PS00028">
    <property type="entry name" value="ZINC_FINGER_C2H2_1"/>
    <property type="match status" value="1"/>
</dbReference>
<dbReference type="InterPro" id="IPR036236">
    <property type="entry name" value="Znf_C2H2_sf"/>
</dbReference>
<dbReference type="SUPFAM" id="SSF57667">
    <property type="entry name" value="beta-beta-alpha zinc fingers"/>
    <property type="match status" value="1"/>
</dbReference>
<sequence>MDLLDDLSLLLDSANAADVSGVAVTAFEAGVLQPLTLPRFGRVMVFSNVPIVPIPIDAAEGTEVDSGAVIMEVEEHSRSQREDGGEDPSARDPAPVTPATVVTVSDSPRSAHEDACADVGARHDYDRATPESVDGGTGGTLLPIPRRRRHLLRVRRRRALFSRRLVVAVRAVVDGARGRGTCSAARIRASTRDVANISRGRSTCGGICSRCTRSNAVRAVSSFVQRGMMRDAESARSAAHRCDFPDCTKAFSRRDHLALHQKSHSSTHYHYALLLSMFVFMSLLDLNVTYHSLSSTLISEHPACITPEIKGTSYIRLFEGTKRKDSRSPADIMKLKIEHVTTSRPVLHDRARETRADVLPAPLGSLPFEVCEIAPKNTSHNAHCEHEIWLILDMDDARWSGYSKYTLRISWPASSPADFLIDLYTPSALASRLHPIAHPKLPSSSTLTRRQYARIRLVDTGVRPPSPQPHPVPHVPFIVRLEPLLLGFLPASVAPILAFLVPVVGAATMLLPYIQRRVENAARRAREEIRVSGHGKD</sequence>
<dbReference type="STRING" id="205917.A0A4Y9YA68"/>
<keyword evidence="3" id="KW-0812">Transmembrane</keyword>
<keyword evidence="1" id="KW-0863">Zinc-finger</keyword>
<feature type="compositionally biased region" description="Basic and acidic residues" evidence="2">
    <location>
        <begin position="109"/>
        <end position="129"/>
    </location>
</feature>